<evidence type="ECO:0000256" key="6">
    <source>
        <dbReference type="ARBA" id="ARBA00023235"/>
    </source>
</evidence>
<proteinExistence type="inferred from homology"/>
<dbReference type="GO" id="GO:0009089">
    <property type="term" value="P:lysine biosynthetic process via diaminopimelate"/>
    <property type="evidence" value="ECO:0007669"/>
    <property type="project" value="UniProtKB-UniRule"/>
</dbReference>
<protein>
    <recommendedName>
        <fullName evidence="3 8">Diaminopimelate epimerase</fullName>
        <shortName evidence="8">DAP epimerase</shortName>
        <ecNumber evidence="3 8">5.1.1.7</ecNumber>
    </recommendedName>
    <alternativeName>
        <fullName evidence="8">PLP-independent amino acid racemase</fullName>
    </alternativeName>
</protein>
<dbReference type="HAMAP" id="MF_00197">
    <property type="entry name" value="DAP_epimerase"/>
    <property type="match status" value="1"/>
</dbReference>
<dbReference type="SUPFAM" id="SSF54506">
    <property type="entry name" value="Diaminopimelate epimerase-like"/>
    <property type="match status" value="2"/>
</dbReference>
<feature type="active site" evidence="9">
    <location>
        <position position="76"/>
    </location>
</feature>
<dbReference type="EC" id="5.1.1.7" evidence="3 8"/>
<name>W5IK75_SCAIO</name>
<dbReference type="UniPathway" id="UPA00034">
    <property type="reaction ID" value="UER00025"/>
</dbReference>
<evidence type="ECO:0000256" key="7">
    <source>
        <dbReference type="ARBA" id="ARBA00051712"/>
    </source>
</evidence>
<dbReference type="NCBIfam" id="TIGR00652">
    <property type="entry name" value="DapF"/>
    <property type="match status" value="1"/>
</dbReference>
<feature type="binding site" evidence="8">
    <location>
        <position position="175"/>
    </location>
    <ligand>
        <name>substrate</name>
    </ligand>
</feature>
<dbReference type="InterPro" id="IPR018510">
    <property type="entry name" value="DAP_epimerase_AS"/>
</dbReference>
<dbReference type="Proteomes" id="UP000005777">
    <property type="component" value="Unassembled WGS sequence"/>
</dbReference>
<feature type="binding site" evidence="8">
    <location>
        <begin position="77"/>
        <end position="78"/>
    </location>
    <ligand>
        <name>substrate</name>
    </ligand>
</feature>
<feature type="site" description="Could be important to modulate the pK values of the two catalytic cysteine residues" evidence="8">
    <location>
        <position position="229"/>
    </location>
</feature>
<feature type="binding site" evidence="8">
    <location>
        <position position="67"/>
    </location>
    <ligand>
        <name>substrate</name>
    </ligand>
</feature>
<comment type="caution">
    <text evidence="8">Lacks conserved residue(s) required for the propagation of feature annotation.</text>
</comment>
<dbReference type="GO" id="GO:0008837">
    <property type="term" value="F:diaminopimelate epimerase activity"/>
    <property type="evidence" value="ECO:0007669"/>
    <property type="project" value="UniProtKB-UniRule"/>
</dbReference>
<feature type="active site" description="Proton donor" evidence="8">
    <location>
        <position position="76"/>
    </location>
</feature>
<feature type="binding site" evidence="8">
    <location>
        <begin position="229"/>
        <end position="230"/>
    </location>
    <ligand>
        <name>substrate</name>
    </ligand>
</feature>
<comment type="subcellular location">
    <subcellularLocation>
        <location evidence="8">Cytoplasm</location>
    </subcellularLocation>
</comment>
<keyword evidence="6 8" id="KW-0413">Isomerase</keyword>
<feature type="binding site" evidence="8">
    <location>
        <position position="12"/>
    </location>
    <ligand>
        <name>substrate</name>
    </ligand>
</feature>
<feature type="active site" description="Proton acceptor" evidence="8">
    <location>
        <position position="238"/>
    </location>
</feature>
<evidence type="ECO:0000256" key="8">
    <source>
        <dbReference type="HAMAP-Rule" id="MF_00197"/>
    </source>
</evidence>
<evidence type="ECO:0000256" key="3">
    <source>
        <dbReference type="ARBA" id="ARBA00013080"/>
    </source>
</evidence>
<keyword evidence="8" id="KW-0963">Cytoplasm</keyword>
<evidence type="ECO:0000256" key="2">
    <source>
        <dbReference type="ARBA" id="ARBA00010219"/>
    </source>
</evidence>
<comment type="caution">
    <text evidence="10">The sequence shown here is derived from an EMBL/GenBank/DDBJ whole genome shotgun (WGS) entry which is preliminary data.</text>
</comment>
<dbReference type="Pfam" id="PF01678">
    <property type="entry name" value="DAP_epimerase"/>
    <property type="match status" value="2"/>
</dbReference>
<dbReference type="PROSITE" id="PS01326">
    <property type="entry name" value="DAP_EPIMERASE"/>
    <property type="match status" value="1"/>
</dbReference>
<evidence type="ECO:0000256" key="9">
    <source>
        <dbReference type="PROSITE-ProRule" id="PRU10125"/>
    </source>
</evidence>
<dbReference type="HOGENOM" id="CLU_053306_3_1_11"/>
<comment type="subunit">
    <text evidence="8">Homodimer.</text>
</comment>
<dbReference type="EMBL" id="ADCX01000004">
    <property type="protein sequence ID" value="EFG27295.1"/>
    <property type="molecule type" value="Genomic_DNA"/>
</dbReference>
<keyword evidence="5 8" id="KW-0457">Lysine biosynthesis</keyword>
<evidence type="ECO:0000313" key="11">
    <source>
        <dbReference type="Proteomes" id="UP000005777"/>
    </source>
</evidence>
<comment type="catalytic activity">
    <reaction evidence="7 8">
        <text>(2S,6S)-2,6-diaminopimelate = meso-2,6-diaminopimelate</text>
        <dbReference type="Rhea" id="RHEA:15393"/>
        <dbReference type="ChEBI" id="CHEBI:57609"/>
        <dbReference type="ChEBI" id="CHEBI:57791"/>
        <dbReference type="EC" id="5.1.1.7"/>
    </reaction>
</comment>
<feature type="binding site" evidence="8">
    <location>
        <begin position="239"/>
        <end position="240"/>
    </location>
    <ligand>
        <name>substrate</name>
    </ligand>
</feature>
<feature type="binding site" evidence="8">
    <location>
        <position position="211"/>
    </location>
    <ligand>
        <name>substrate</name>
    </ligand>
</feature>
<dbReference type="GO" id="GO:0005829">
    <property type="term" value="C:cytosol"/>
    <property type="evidence" value="ECO:0007669"/>
    <property type="project" value="TreeGrafter"/>
</dbReference>
<dbReference type="PANTHER" id="PTHR31689:SF0">
    <property type="entry name" value="DIAMINOPIMELATE EPIMERASE"/>
    <property type="match status" value="1"/>
</dbReference>
<dbReference type="AlphaFoldDB" id="W5IK75"/>
<organism evidence="10 11">
    <name type="scientific">Scardovia inopinata F0304</name>
    <dbReference type="NCBI Taxonomy" id="641146"/>
    <lineage>
        <taxon>Bacteria</taxon>
        <taxon>Bacillati</taxon>
        <taxon>Actinomycetota</taxon>
        <taxon>Actinomycetes</taxon>
        <taxon>Bifidobacteriales</taxon>
        <taxon>Bifidobacteriaceae</taxon>
        <taxon>Scardovia</taxon>
    </lineage>
</organism>
<dbReference type="eggNOG" id="COG0253">
    <property type="taxonomic scope" value="Bacteria"/>
</dbReference>
<dbReference type="Gene3D" id="3.10.310.10">
    <property type="entry name" value="Diaminopimelate Epimerase, Chain A, domain 1"/>
    <property type="match status" value="2"/>
</dbReference>
<accession>W5IK75</accession>
<feature type="site" description="Could be important to modulate the pK values of the two catalytic cysteine residues" evidence="8">
    <location>
        <position position="177"/>
    </location>
</feature>
<comment type="function">
    <text evidence="8">Catalyzes the stereoinversion of LL-2,6-diaminopimelate (L,L-DAP) to meso-diaminopimelate (meso-DAP), a precursor of L-lysine and an essential component of the bacterial peptidoglycan.</text>
</comment>
<evidence type="ECO:0000256" key="4">
    <source>
        <dbReference type="ARBA" id="ARBA00022605"/>
    </source>
</evidence>
<dbReference type="InterPro" id="IPR001653">
    <property type="entry name" value="DAP_epimerase_DapF"/>
</dbReference>
<comment type="similarity">
    <text evidence="2 8">Belongs to the diaminopimelate epimerase family.</text>
</comment>
<keyword evidence="11" id="KW-1185">Reference proteome</keyword>
<evidence type="ECO:0000256" key="1">
    <source>
        <dbReference type="ARBA" id="ARBA00005196"/>
    </source>
</evidence>
<comment type="pathway">
    <text evidence="1 8">Amino-acid biosynthesis; L-lysine biosynthesis via DAP pathway; DL-2,6-diaminopimelate from LL-2,6-diaminopimelate: step 1/1.</text>
</comment>
<reference evidence="10 11" key="1">
    <citation type="submission" date="2012-01" db="EMBL/GenBank/DDBJ databases">
        <title>The Genome Sequence of Scardovia inopinata F0304.</title>
        <authorList>
            <consortium name="The Broad Institute Genome Sequencing Platform"/>
            <person name="Ward D."/>
            <person name="Earl A."/>
            <person name="Feldgarden M."/>
            <person name="Gevers D."/>
            <person name="Young S."/>
            <person name="Zeng Q."/>
            <person name="Koehrsen M."/>
            <person name="Alvarado L."/>
            <person name="Berlin A.M."/>
            <person name="Borenstein D."/>
            <person name="Chapman S.B."/>
            <person name="Chen Z."/>
            <person name="Engels R."/>
            <person name="Freedman E."/>
            <person name="Gellesch M."/>
            <person name="Goldberg J."/>
            <person name="Griggs A."/>
            <person name="Gujja S."/>
            <person name="Heilman E.R."/>
            <person name="Heiman D.I."/>
            <person name="Hepburn T.A."/>
            <person name="Howarth C."/>
            <person name="Jen D."/>
            <person name="Larson L."/>
            <person name="Mehta T."/>
            <person name="Park D."/>
            <person name="Pearson M."/>
            <person name="Richards J."/>
            <person name="Roberts A."/>
            <person name="Saif S."/>
            <person name="Shea T.D."/>
            <person name="Shenoy N."/>
            <person name="Sisk P."/>
            <person name="Stolte C."/>
            <person name="Sykes S.N."/>
            <person name="Walk T."/>
            <person name="White J."/>
            <person name="Yandava C."/>
            <person name="Izard J."/>
            <person name="Baranova O.V."/>
            <person name="Blanton J.M."/>
            <person name="Tanner A.C."/>
            <person name="Dewhirst F."/>
            <person name="Haas B."/>
            <person name="Nusbaum C."/>
            <person name="Birren B."/>
        </authorList>
    </citation>
    <scope>NUCLEOTIDE SEQUENCE [LARGE SCALE GENOMIC DNA]</scope>
    <source>
        <strain evidence="10 11">F0304</strain>
    </source>
</reference>
<sequence length="342" mass="37047">MITLEKVQGSGNSFFLLDQDLLPSALNENELSRLALALCPRKTGLTGGADGILAVTASPTPSIHVINADGSQASMCGNGLRTVARYLHDHYGFGQEGKRDTIDGSFHVSTLNANLQVRSVGNFAPGLPAYSVEISPVSFDSRSLPFTNLGRNRLINCSVPELLPDLRFTALSVPNPHVVSFMTQDQVQSDLLSSLGNRLNSPNPYFPNGVNVNFAHILGRNTLYVRTFERGVGLTNACGTGMSAASLCLVLTHPQMGEANQEITVYNPGGMVKTRVHYQEEEGTYTINLIGNATVTHLIELDESCLYHPPAQGSDLEKKKAKIKETAENTAYQDFVAKLPYH</sequence>
<evidence type="ECO:0000256" key="5">
    <source>
        <dbReference type="ARBA" id="ARBA00023154"/>
    </source>
</evidence>
<dbReference type="PANTHER" id="PTHR31689">
    <property type="entry name" value="DIAMINOPIMELATE EPIMERASE, CHLOROPLASTIC"/>
    <property type="match status" value="1"/>
</dbReference>
<keyword evidence="4 8" id="KW-0028">Amino-acid biosynthesis</keyword>
<gene>
    <name evidence="8" type="primary">dapF</name>
    <name evidence="10" type="ORF">HMPREF9020_00936</name>
</gene>
<dbReference type="RefSeq" id="WP_006293311.1">
    <property type="nucleotide sequence ID" value="NZ_GG770225.1"/>
</dbReference>
<evidence type="ECO:0000313" key="10">
    <source>
        <dbReference type="EMBL" id="EFG27295.1"/>
    </source>
</evidence>